<dbReference type="EMBL" id="GU474880">
    <property type="protein sequence ID" value="ADI18052.1"/>
    <property type="molecule type" value="Genomic_DNA"/>
</dbReference>
<sequence>MTQVEEAPSPPRAIKDVVEAAHLVQPMIAVEGPEVTGPIEVLVTHLGAQELRNLNATSVRRRGARNGEGWLVAGHTTQVSIQEVLVPKLMTSARLRLEMVTRGNVMKLSLGPVALTGKEPQAQKSNLTLPTLKTFPK</sequence>
<accession>E0XUG1</accession>
<evidence type="ECO:0000313" key="1">
    <source>
        <dbReference type="EMBL" id="ADI18052.1"/>
    </source>
</evidence>
<organism evidence="1">
    <name type="scientific">uncultured actinobacterium HF0200_20K23</name>
    <dbReference type="NCBI Taxonomy" id="711001"/>
    <lineage>
        <taxon>Bacteria</taxon>
        <taxon>Bacillati</taxon>
        <taxon>Actinomycetota</taxon>
        <taxon>Actinomycetes</taxon>
        <taxon>environmental samples</taxon>
    </lineage>
</organism>
<name>E0XUG1_9ACTN</name>
<proteinExistence type="predicted"/>
<reference evidence="1" key="1">
    <citation type="journal article" date="2011" name="Environ. Microbiol.">
        <title>Time-series analyses of Monterey Bay coastal microbial picoplankton using a 'genome proxy' microarray.</title>
        <authorList>
            <person name="Rich V.I."/>
            <person name="Pham V.D."/>
            <person name="Eppley J."/>
            <person name="Shi Y."/>
            <person name="DeLong E.F."/>
        </authorList>
    </citation>
    <scope>NUCLEOTIDE SEQUENCE</scope>
</reference>
<protein>
    <submittedName>
        <fullName evidence="1">Uncharacterized protein</fullName>
    </submittedName>
</protein>
<dbReference type="AlphaFoldDB" id="E0XUG1"/>